<dbReference type="Pfam" id="PF13193">
    <property type="entry name" value="AMP-binding_C"/>
    <property type="match status" value="1"/>
</dbReference>
<dbReference type="SUPFAM" id="SSF56801">
    <property type="entry name" value="Acetyl-CoA synthetase-like"/>
    <property type="match status" value="1"/>
</dbReference>
<sequence>MMKSASKKYPQLSFEDGVWKGPNKIYRDDDFQVGKRLLQSLKATPSFVGQIDSSTGKLDTFGEMMERSIRCALWLKKKGIGRGDVISIAGDNHENTVIPILAGLYIGCTVNTYPHDWVDDELISDFVETLEPKVVFAEVGLAPRMLKHNRSDDEKFEIIVFGNLPGFVSFEEILNEQSATEVATFECEDIPSEGNTAFLFFTSGSSGQPKVFQYSYKLLKRDVHWLPEEELHERIGIWCTEPAWTVVVICALGAIMNRSTYVIHKYINAANMCRVVQKYKINWMMLGSEHVNMISRLSHPEDFDFSEINFIRYCGSYIRPEIEKNLHAIFPRTWLSQSYGLTEVGVVTYAMRDHKCPSCGIPAENTEVKLINSKDETIMSPNQSGELCARTPGLSIVYHKNTAASERTLDSEGWYRTGDLAYYNEDGEFFFVDRMKEMIRYLVADIPAGVVEDCILKHPGVLEVAVVAKLHDEDIEHPMAFIVKKPHVRVTEEEIESWVEKHLPDRMRLRGGVKFLEDMPYNNSGKIAKGILRHWCNAE</sequence>
<keyword evidence="3 10" id="KW-0436">Ligase</keyword>
<dbReference type="InterPro" id="IPR020845">
    <property type="entry name" value="AMP-binding_CS"/>
</dbReference>
<dbReference type="PANTHER" id="PTHR24096">
    <property type="entry name" value="LONG-CHAIN-FATTY-ACID--COA LIGASE"/>
    <property type="match status" value="1"/>
</dbReference>
<feature type="domain" description="AMP-binding enzyme C-terminal" evidence="6">
    <location>
        <begin position="451"/>
        <end position="526"/>
    </location>
</feature>
<dbReference type="OrthoDB" id="10253869at2759"/>
<evidence type="ECO:0000313" key="10">
    <source>
        <dbReference type="RefSeq" id="XP_011299509.1"/>
    </source>
</evidence>
<dbReference type="AlphaFoldDB" id="A0A0C9REU4"/>
<dbReference type="EMBL" id="GBYB01006875">
    <property type="protein sequence ID" value="JAG76642.1"/>
    <property type="molecule type" value="Transcribed_RNA"/>
</dbReference>
<feature type="domain" description="AMP-dependent synthetase/ligase" evidence="5">
    <location>
        <begin position="60"/>
        <end position="398"/>
    </location>
</feature>
<dbReference type="Gene3D" id="3.40.50.12780">
    <property type="entry name" value="N-terminal domain of ligase-like"/>
    <property type="match status" value="1"/>
</dbReference>
<name>A0A0C9REU4_9HYME</name>
<keyword evidence="4" id="KW-0576">Peroxisome</keyword>
<evidence type="ECO:0000256" key="3">
    <source>
        <dbReference type="ARBA" id="ARBA00022598"/>
    </source>
</evidence>
<evidence type="ECO:0000259" key="5">
    <source>
        <dbReference type="Pfam" id="PF00501"/>
    </source>
</evidence>
<evidence type="ECO:0000256" key="1">
    <source>
        <dbReference type="ARBA" id="ARBA00004275"/>
    </source>
</evidence>
<dbReference type="InterPro" id="IPR000873">
    <property type="entry name" value="AMP-dep_synth/lig_dom"/>
</dbReference>
<gene>
    <name evidence="7" type="primary">4CLL4_2</name>
    <name evidence="8" type="synonym">4CLL4_0</name>
    <name evidence="10" type="synonym">LOC105264375</name>
    <name evidence="7" type="ORF">g.54244</name>
    <name evidence="8" type="ORF">g.54247</name>
</gene>
<evidence type="ECO:0000313" key="8">
    <source>
        <dbReference type="EMBL" id="JAG84524.1"/>
    </source>
</evidence>
<accession>A0A9R1SY47</accession>
<evidence type="ECO:0000313" key="7">
    <source>
        <dbReference type="EMBL" id="JAG76642.1"/>
    </source>
</evidence>
<evidence type="ECO:0000256" key="2">
    <source>
        <dbReference type="ARBA" id="ARBA00006432"/>
    </source>
</evidence>
<dbReference type="Gene3D" id="3.30.300.30">
    <property type="match status" value="1"/>
</dbReference>
<dbReference type="InterPro" id="IPR045851">
    <property type="entry name" value="AMP-bd_C_sf"/>
</dbReference>
<protein>
    <submittedName>
        <fullName evidence="10">4-coumarate--CoA ligase 1</fullName>
    </submittedName>
    <submittedName>
        <fullName evidence="8">4CLL4_0 protein</fullName>
    </submittedName>
    <submittedName>
        <fullName evidence="7">4CLL4_2 protein</fullName>
    </submittedName>
</protein>
<reference evidence="10" key="2">
    <citation type="submission" date="2025-04" db="UniProtKB">
        <authorList>
            <consortium name="RefSeq"/>
        </authorList>
    </citation>
    <scope>IDENTIFICATION</scope>
    <source>
        <strain evidence="10">USDA-PBARC FA_bdor</strain>
        <tissue evidence="10">Whole organism</tissue>
    </source>
</reference>
<evidence type="ECO:0000313" key="9">
    <source>
        <dbReference type="Proteomes" id="UP000694866"/>
    </source>
</evidence>
<comment type="similarity">
    <text evidence="2">Belongs to the ATP-dependent AMP-binding enzyme family.</text>
</comment>
<dbReference type="EMBL" id="GBYB01014757">
    <property type="protein sequence ID" value="JAG84524.1"/>
    <property type="molecule type" value="Transcribed_RNA"/>
</dbReference>
<comment type="subcellular location">
    <subcellularLocation>
        <location evidence="1">Peroxisome</location>
    </subcellularLocation>
</comment>
<organism evidence="7">
    <name type="scientific">Fopius arisanus</name>
    <dbReference type="NCBI Taxonomy" id="64838"/>
    <lineage>
        <taxon>Eukaryota</taxon>
        <taxon>Metazoa</taxon>
        <taxon>Ecdysozoa</taxon>
        <taxon>Arthropoda</taxon>
        <taxon>Hexapoda</taxon>
        <taxon>Insecta</taxon>
        <taxon>Pterygota</taxon>
        <taxon>Neoptera</taxon>
        <taxon>Endopterygota</taxon>
        <taxon>Hymenoptera</taxon>
        <taxon>Apocrita</taxon>
        <taxon>Ichneumonoidea</taxon>
        <taxon>Braconidae</taxon>
        <taxon>Opiinae</taxon>
        <taxon>Fopius</taxon>
    </lineage>
</organism>
<dbReference type="KEGG" id="fas:105264375"/>
<dbReference type="InterPro" id="IPR025110">
    <property type="entry name" value="AMP-bd_C"/>
</dbReference>
<dbReference type="PROSITE" id="PS00455">
    <property type="entry name" value="AMP_BINDING"/>
    <property type="match status" value="1"/>
</dbReference>
<dbReference type="PANTHER" id="PTHR24096:SF149">
    <property type="entry name" value="AMP-BINDING DOMAIN-CONTAINING PROTEIN-RELATED"/>
    <property type="match status" value="1"/>
</dbReference>
<accession>A0A0C9REU4</accession>
<dbReference type="GO" id="GO:0005777">
    <property type="term" value="C:peroxisome"/>
    <property type="evidence" value="ECO:0007669"/>
    <property type="project" value="UniProtKB-SubCell"/>
</dbReference>
<dbReference type="GeneID" id="105264375"/>
<proteinExistence type="inferred from homology"/>
<evidence type="ECO:0000256" key="4">
    <source>
        <dbReference type="ARBA" id="ARBA00023140"/>
    </source>
</evidence>
<dbReference type="Pfam" id="PF00501">
    <property type="entry name" value="AMP-binding"/>
    <property type="match status" value="1"/>
</dbReference>
<dbReference type="InterPro" id="IPR042099">
    <property type="entry name" value="ANL_N_sf"/>
</dbReference>
<evidence type="ECO:0000259" key="6">
    <source>
        <dbReference type="Pfam" id="PF13193"/>
    </source>
</evidence>
<reference evidence="7" key="1">
    <citation type="submission" date="2015-01" db="EMBL/GenBank/DDBJ databases">
        <title>Transcriptome Assembly of Fopius arisanus.</title>
        <authorList>
            <person name="Geib S."/>
        </authorList>
    </citation>
    <scope>NUCLEOTIDE SEQUENCE</scope>
</reference>
<keyword evidence="9" id="KW-1185">Reference proteome</keyword>
<dbReference type="RefSeq" id="XP_011299509.1">
    <property type="nucleotide sequence ID" value="XM_011301207.1"/>
</dbReference>
<dbReference type="Proteomes" id="UP000694866">
    <property type="component" value="Unplaced"/>
</dbReference>
<dbReference type="GO" id="GO:0016405">
    <property type="term" value="F:CoA-ligase activity"/>
    <property type="evidence" value="ECO:0007669"/>
    <property type="project" value="TreeGrafter"/>
</dbReference>